<dbReference type="EMBL" id="JALLAZ020000388">
    <property type="protein sequence ID" value="KAL3796361.1"/>
    <property type="molecule type" value="Genomic_DNA"/>
</dbReference>
<evidence type="ECO:0000256" key="1">
    <source>
        <dbReference type="SAM" id="MobiDB-lite"/>
    </source>
</evidence>
<accession>A0ABD3Q8V7</accession>
<dbReference type="Proteomes" id="UP001530315">
    <property type="component" value="Unassembled WGS sequence"/>
</dbReference>
<protein>
    <submittedName>
        <fullName evidence="2">Uncharacterized protein</fullName>
    </submittedName>
</protein>
<reference evidence="2 3" key="1">
    <citation type="submission" date="2024-10" db="EMBL/GenBank/DDBJ databases">
        <title>Updated reference genomes for cyclostephanoid diatoms.</title>
        <authorList>
            <person name="Roberts W.R."/>
            <person name="Alverson A.J."/>
        </authorList>
    </citation>
    <scope>NUCLEOTIDE SEQUENCE [LARGE SCALE GENOMIC DNA]</scope>
    <source>
        <strain evidence="2 3">AJA276-08</strain>
    </source>
</reference>
<feature type="region of interest" description="Disordered" evidence="1">
    <location>
        <begin position="1"/>
        <end position="29"/>
    </location>
</feature>
<organism evidence="2 3">
    <name type="scientific">Stephanodiscus triporus</name>
    <dbReference type="NCBI Taxonomy" id="2934178"/>
    <lineage>
        <taxon>Eukaryota</taxon>
        <taxon>Sar</taxon>
        <taxon>Stramenopiles</taxon>
        <taxon>Ochrophyta</taxon>
        <taxon>Bacillariophyta</taxon>
        <taxon>Coscinodiscophyceae</taxon>
        <taxon>Thalassiosirophycidae</taxon>
        <taxon>Stephanodiscales</taxon>
        <taxon>Stephanodiscaceae</taxon>
        <taxon>Stephanodiscus</taxon>
    </lineage>
</organism>
<gene>
    <name evidence="2" type="ORF">ACHAW5_001687</name>
</gene>
<sequence length="653" mass="71007">MHTLLGAQHNWGPTHSYSSEDSSMPRRYKKTGVFGGNMFKVSVKSPMSCATTPSKGSSQSNKTALTSPITASSATGPTGERHYVSPQLAMKTGILHGPSNSPKGPFSPGDSSNNMTSVATAGSTSVVANFWKYSASPANRSRVGEVGGLIMEGADGTTSVPSSAASLLPPGPQPATTTMQSSPLSTSAKAAADAVIEMISKAEIFLETNTGISLALSGGLCSQCSFSPTNGGDSSICDTAKGISKEIVMEQGDKNERKTETKTNICGQNANFFEFEEFGFNPFQDSCFDDNNKRHGGGCAVKNEKNISLSPSIIMTQQRSPSTSHLQKPARYEIRLKSTLSKMRVKKESLIDQTRQVEKGGLLTTLPEIERMTEQNNPEHDYIAPLQGGSRALPGGLPFKEAIITTEIQPSVSELTMRSHSAYEMHQYTSDSRRMAYYAVGRAAAKGNDDGGYGNGNNNKSGGNRRCYFTGCAILDGMPFFAGSVQQGPRTLVVFCLPSALDLATFDDHHLASRAERERYLETLPQPDANLLSQMSRRYPEPFETLPVQVRSPHCWRLFVKFCFFSGLPIAEGEMHYRVKSSVVTFTASEQGEEVALSHDVMEAVNGEDSADLLRLPNRKVFDYLKRQYSHQCSKLNEEVFDRKSWEAVMPEV</sequence>
<feature type="compositionally biased region" description="Polar residues" evidence="1">
    <location>
        <begin position="11"/>
        <end position="22"/>
    </location>
</feature>
<keyword evidence="3" id="KW-1185">Reference proteome</keyword>
<comment type="caution">
    <text evidence="2">The sequence shown here is derived from an EMBL/GenBank/DDBJ whole genome shotgun (WGS) entry which is preliminary data.</text>
</comment>
<feature type="region of interest" description="Disordered" evidence="1">
    <location>
        <begin position="46"/>
        <end position="117"/>
    </location>
</feature>
<evidence type="ECO:0000313" key="2">
    <source>
        <dbReference type="EMBL" id="KAL3796361.1"/>
    </source>
</evidence>
<evidence type="ECO:0000313" key="3">
    <source>
        <dbReference type="Proteomes" id="UP001530315"/>
    </source>
</evidence>
<feature type="region of interest" description="Disordered" evidence="1">
    <location>
        <begin position="160"/>
        <end position="184"/>
    </location>
</feature>
<name>A0ABD3Q8V7_9STRA</name>
<feature type="compositionally biased region" description="Polar residues" evidence="1">
    <location>
        <begin position="48"/>
        <end position="76"/>
    </location>
</feature>
<dbReference type="AlphaFoldDB" id="A0ABD3Q8V7"/>
<proteinExistence type="predicted"/>